<dbReference type="SUPFAM" id="SSF55874">
    <property type="entry name" value="ATPase domain of HSP90 chaperone/DNA topoisomerase II/histidine kinase"/>
    <property type="match status" value="1"/>
</dbReference>
<dbReference type="GO" id="GO:0006355">
    <property type="term" value="P:regulation of DNA-templated transcription"/>
    <property type="evidence" value="ECO:0007669"/>
    <property type="project" value="InterPro"/>
</dbReference>
<dbReference type="PROSITE" id="PS50109">
    <property type="entry name" value="HIS_KIN"/>
    <property type="match status" value="1"/>
</dbReference>
<comment type="caution">
    <text evidence="13">The sequence shown here is derived from an EMBL/GenBank/DDBJ whole genome shotgun (WGS) entry which is preliminary data.</text>
</comment>
<evidence type="ECO:0000313" key="13">
    <source>
        <dbReference type="EMBL" id="KKN85821.1"/>
    </source>
</evidence>
<keyword evidence="6" id="KW-0418">Kinase</keyword>
<dbReference type="PROSITE" id="PS50113">
    <property type="entry name" value="PAC"/>
    <property type="match status" value="2"/>
</dbReference>
<feature type="transmembrane region" description="Helical" evidence="9">
    <location>
        <begin position="183"/>
        <end position="204"/>
    </location>
</feature>
<keyword evidence="4" id="KW-0808">Transferase</keyword>
<dbReference type="EMBL" id="LAZR01000154">
    <property type="protein sequence ID" value="KKN85821.1"/>
    <property type="molecule type" value="Genomic_DNA"/>
</dbReference>
<dbReference type="NCBIfam" id="TIGR00229">
    <property type="entry name" value="sensory_box"/>
    <property type="match status" value="3"/>
</dbReference>
<dbReference type="InterPro" id="IPR036890">
    <property type="entry name" value="HATPase_C_sf"/>
</dbReference>
<keyword evidence="9" id="KW-0812">Transmembrane</keyword>
<feature type="domain" description="PAC" evidence="12">
    <location>
        <begin position="291"/>
        <end position="345"/>
    </location>
</feature>
<evidence type="ECO:0000256" key="4">
    <source>
        <dbReference type="ARBA" id="ARBA00022679"/>
    </source>
</evidence>
<sequence>MKHRGKSPLAYRRLVFLLIALAINAMLMMWLVWDSYDAYGNITTMQQNRRVEDLRSTILHFDEILTMSARMAVLTGESEWEERYHHFEPLLGDAINEAKTLAPTAQGAAAAARTDAANVELVEMEIRAMKLLHDGFADEARALLFGDRYRQQKQVYAEGMMVLTDGLAKIGASDLSRRRRRGIANIVAGALMIPLIVVAWALAFSAARSWAAERARAEKSLQFQATLLDQIRDAVTATDMTGRITYINAAQAAWTGRTKEELIGRPVEIYGSDPARGVTQQELIDKTIQHGHWQGEIVNYAKDGTESLLHLRTWLIRDEDGNPTGLAGTGRDITEIKQAQYELQKAHDELEERVLEQTGQLRESEERYRTLFESSRDAIMTLAPPSWRFTSGNRATVEMFGAKDEEELISLGPWELSPEFQPDGAPSADKARQMIETAVREGSHLFDWTHKRVGGEEFPATVLLTRMELGGQTLLQATVRDITDRVEAEQALRGSEAGLKQAQQLAHVGSWEWDLADDSITLTDEMRHIYGLTEQDRFDDIFALVDAMVHPDNKEVILSDLRALAAGEMGKVPNTMAVQIVRPDGHVRWIVGTAPQPRRRDADGKPTVMMGTVHDITELKMTEESLKAAHRRLMFAGERERRAVARELHDSLGQQTIGMHLAIESILAKAKASGGKYVEELGSLSKTCQMLANEIRAVCYGLYPPALEALGLCPALRQLGRESEHALTVEVTCAPCLEETRLSGDVEIALFRIGQEAIANALRHSQAKTLTIDIDREGDDVILTVADDGVGFDTQQAESSGLGLRTMHERADAVGGELQITSHPGQTRVTARVPGRFPEMQT</sequence>
<comment type="catalytic activity">
    <reaction evidence="1">
        <text>ATP + protein L-histidine = ADP + protein N-phospho-L-histidine.</text>
        <dbReference type="EC" id="2.7.13.3"/>
    </reaction>
</comment>
<evidence type="ECO:0000256" key="2">
    <source>
        <dbReference type="ARBA" id="ARBA00012438"/>
    </source>
</evidence>
<evidence type="ECO:0000256" key="8">
    <source>
        <dbReference type="SAM" id="Coils"/>
    </source>
</evidence>
<gene>
    <name evidence="13" type="ORF">LCGC14_0274380</name>
</gene>
<protein>
    <recommendedName>
        <fullName evidence="2">histidine kinase</fullName>
        <ecNumber evidence="2">2.7.13.3</ecNumber>
    </recommendedName>
</protein>
<dbReference type="CDD" id="cd00130">
    <property type="entry name" value="PAS"/>
    <property type="match status" value="1"/>
</dbReference>
<dbReference type="InterPro" id="IPR013767">
    <property type="entry name" value="PAS_fold"/>
</dbReference>
<dbReference type="CDD" id="cd16917">
    <property type="entry name" value="HATPase_UhpB-NarQ-NarX-like"/>
    <property type="match status" value="1"/>
</dbReference>
<dbReference type="GO" id="GO:0046983">
    <property type="term" value="F:protein dimerization activity"/>
    <property type="evidence" value="ECO:0007669"/>
    <property type="project" value="InterPro"/>
</dbReference>
<evidence type="ECO:0000256" key="3">
    <source>
        <dbReference type="ARBA" id="ARBA00022553"/>
    </source>
</evidence>
<dbReference type="GO" id="GO:0016020">
    <property type="term" value="C:membrane"/>
    <property type="evidence" value="ECO:0007669"/>
    <property type="project" value="InterPro"/>
</dbReference>
<feature type="coiled-coil region" evidence="8">
    <location>
        <begin position="333"/>
        <end position="367"/>
    </location>
</feature>
<evidence type="ECO:0000256" key="7">
    <source>
        <dbReference type="ARBA" id="ARBA00022840"/>
    </source>
</evidence>
<evidence type="ECO:0000256" key="1">
    <source>
        <dbReference type="ARBA" id="ARBA00000085"/>
    </source>
</evidence>
<evidence type="ECO:0000256" key="9">
    <source>
        <dbReference type="SAM" id="Phobius"/>
    </source>
</evidence>
<dbReference type="PANTHER" id="PTHR24421">
    <property type="entry name" value="NITRATE/NITRITE SENSOR PROTEIN NARX-RELATED"/>
    <property type="match status" value="1"/>
</dbReference>
<dbReference type="Pfam" id="PF07730">
    <property type="entry name" value="HisKA_3"/>
    <property type="match status" value="1"/>
</dbReference>
<feature type="domain" description="Histidine kinase" evidence="10">
    <location>
        <begin position="750"/>
        <end position="837"/>
    </location>
</feature>
<evidence type="ECO:0000256" key="5">
    <source>
        <dbReference type="ARBA" id="ARBA00022741"/>
    </source>
</evidence>
<dbReference type="Pfam" id="PF02518">
    <property type="entry name" value="HATPase_c"/>
    <property type="match status" value="1"/>
</dbReference>
<dbReference type="InterPro" id="IPR013655">
    <property type="entry name" value="PAS_fold_3"/>
</dbReference>
<keyword evidence="9" id="KW-1133">Transmembrane helix</keyword>
<dbReference type="Gene3D" id="3.30.565.10">
    <property type="entry name" value="Histidine kinase-like ATPase, C-terminal domain"/>
    <property type="match status" value="1"/>
</dbReference>
<dbReference type="InterPro" id="IPR000700">
    <property type="entry name" value="PAS-assoc_C"/>
</dbReference>
<dbReference type="InterPro" id="IPR050482">
    <property type="entry name" value="Sensor_HK_TwoCompSys"/>
</dbReference>
<keyword evidence="9" id="KW-0472">Membrane</keyword>
<dbReference type="PROSITE" id="PS50112">
    <property type="entry name" value="PAS"/>
    <property type="match status" value="1"/>
</dbReference>
<dbReference type="GO" id="GO:0000155">
    <property type="term" value="F:phosphorelay sensor kinase activity"/>
    <property type="evidence" value="ECO:0007669"/>
    <property type="project" value="InterPro"/>
</dbReference>
<dbReference type="InterPro" id="IPR011712">
    <property type="entry name" value="Sig_transdc_His_kin_sub3_dim/P"/>
</dbReference>
<keyword evidence="5" id="KW-0547">Nucleotide-binding</keyword>
<dbReference type="Pfam" id="PF13188">
    <property type="entry name" value="PAS_8"/>
    <property type="match status" value="1"/>
</dbReference>
<dbReference type="PANTHER" id="PTHR24421:SF10">
    <property type="entry name" value="NITRATE_NITRITE SENSOR PROTEIN NARQ"/>
    <property type="match status" value="1"/>
</dbReference>
<dbReference type="SMART" id="SM00387">
    <property type="entry name" value="HATPase_c"/>
    <property type="match status" value="1"/>
</dbReference>
<organism evidence="13">
    <name type="scientific">marine sediment metagenome</name>
    <dbReference type="NCBI Taxonomy" id="412755"/>
    <lineage>
        <taxon>unclassified sequences</taxon>
        <taxon>metagenomes</taxon>
        <taxon>ecological metagenomes</taxon>
    </lineage>
</organism>
<dbReference type="Gene3D" id="3.30.450.20">
    <property type="entry name" value="PAS domain"/>
    <property type="match status" value="3"/>
</dbReference>
<accession>A0A0F9WIP1</accession>
<keyword evidence="8" id="KW-0175">Coiled coil</keyword>
<keyword evidence="3" id="KW-0597">Phosphoprotein</keyword>
<dbReference type="Pfam" id="PF08447">
    <property type="entry name" value="PAS_3"/>
    <property type="match status" value="1"/>
</dbReference>
<feature type="transmembrane region" description="Helical" evidence="9">
    <location>
        <begin position="14"/>
        <end position="33"/>
    </location>
</feature>
<dbReference type="AlphaFoldDB" id="A0A0F9WIP1"/>
<proteinExistence type="predicted"/>
<feature type="domain" description="PAS" evidence="11">
    <location>
        <begin position="220"/>
        <end position="291"/>
    </location>
</feature>
<dbReference type="SMART" id="SM00091">
    <property type="entry name" value="PAS"/>
    <property type="match status" value="3"/>
</dbReference>
<evidence type="ECO:0000259" key="11">
    <source>
        <dbReference type="PROSITE" id="PS50112"/>
    </source>
</evidence>
<dbReference type="Gene3D" id="2.10.70.100">
    <property type="match status" value="1"/>
</dbReference>
<dbReference type="InterPro" id="IPR001610">
    <property type="entry name" value="PAC"/>
</dbReference>
<dbReference type="GO" id="GO:0005524">
    <property type="term" value="F:ATP binding"/>
    <property type="evidence" value="ECO:0007669"/>
    <property type="project" value="UniProtKB-KW"/>
</dbReference>
<evidence type="ECO:0000259" key="12">
    <source>
        <dbReference type="PROSITE" id="PS50113"/>
    </source>
</evidence>
<dbReference type="SMART" id="SM00086">
    <property type="entry name" value="PAC"/>
    <property type="match status" value="3"/>
</dbReference>
<feature type="domain" description="PAC" evidence="12">
    <location>
        <begin position="574"/>
        <end position="628"/>
    </location>
</feature>
<dbReference type="InterPro" id="IPR035965">
    <property type="entry name" value="PAS-like_dom_sf"/>
</dbReference>
<dbReference type="Gene3D" id="1.20.5.1930">
    <property type="match status" value="1"/>
</dbReference>
<dbReference type="Pfam" id="PF00989">
    <property type="entry name" value="PAS"/>
    <property type="match status" value="1"/>
</dbReference>
<dbReference type="InterPro" id="IPR000014">
    <property type="entry name" value="PAS"/>
</dbReference>
<dbReference type="InterPro" id="IPR003594">
    <property type="entry name" value="HATPase_dom"/>
</dbReference>
<dbReference type="InterPro" id="IPR005467">
    <property type="entry name" value="His_kinase_dom"/>
</dbReference>
<dbReference type="EC" id="2.7.13.3" evidence="2"/>
<evidence type="ECO:0000259" key="10">
    <source>
        <dbReference type="PROSITE" id="PS50109"/>
    </source>
</evidence>
<name>A0A0F9WIP1_9ZZZZ</name>
<evidence type="ECO:0000256" key="6">
    <source>
        <dbReference type="ARBA" id="ARBA00022777"/>
    </source>
</evidence>
<keyword evidence="7" id="KW-0067">ATP-binding</keyword>
<dbReference type="SUPFAM" id="SSF55785">
    <property type="entry name" value="PYP-like sensor domain (PAS domain)"/>
    <property type="match status" value="3"/>
</dbReference>
<reference evidence="13" key="1">
    <citation type="journal article" date="2015" name="Nature">
        <title>Complex archaea that bridge the gap between prokaryotes and eukaryotes.</title>
        <authorList>
            <person name="Spang A."/>
            <person name="Saw J.H."/>
            <person name="Jorgensen S.L."/>
            <person name="Zaremba-Niedzwiedzka K."/>
            <person name="Martijn J."/>
            <person name="Lind A.E."/>
            <person name="van Eijk R."/>
            <person name="Schleper C."/>
            <person name="Guy L."/>
            <person name="Ettema T.J."/>
        </authorList>
    </citation>
    <scope>NUCLEOTIDE SEQUENCE</scope>
</reference>